<sequence>MEFSDRIKQLRVDKGYSQTGLAKELYVTRQAVSKWERGAGKPDHEVLKQISNFFNISLDDLLNQDDAFPCTATFEASQSDSIPSNNSFNRSDVSENPNTYKRNSPFKSCKEFLKIINFHFIALFLIALFPIVLDPAFLLISFPMAILALRYKRKNLFYAVAVVATLLLITLTAYGYLGSKFGWFTNVEVIPIESETPVENEPSPEIILEKIEK</sequence>
<keyword evidence="1" id="KW-0238">DNA-binding</keyword>
<proteinExistence type="predicted"/>
<protein>
    <submittedName>
        <fullName evidence="5">BcrR</fullName>
    </submittedName>
</protein>
<accession>A0A1R4K1V2</accession>
<evidence type="ECO:0000256" key="2">
    <source>
        <dbReference type="SAM" id="MobiDB-lite"/>
    </source>
</evidence>
<dbReference type="AlphaFoldDB" id="A0A1R4K1V2"/>
<feature type="domain" description="HTH cro/C1-type" evidence="4">
    <location>
        <begin position="7"/>
        <end position="61"/>
    </location>
</feature>
<dbReference type="InterPro" id="IPR010982">
    <property type="entry name" value="Lambda_DNA-bd_dom_sf"/>
</dbReference>
<dbReference type="Pfam" id="PF01381">
    <property type="entry name" value="HTH_3"/>
    <property type="match status" value="1"/>
</dbReference>
<feature type="transmembrane region" description="Helical" evidence="3">
    <location>
        <begin position="118"/>
        <end position="149"/>
    </location>
</feature>
<feature type="transmembrane region" description="Helical" evidence="3">
    <location>
        <begin position="156"/>
        <end position="177"/>
    </location>
</feature>
<keyword evidence="3" id="KW-1133">Transmembrane helix</keyword>
<evidence type="ECO:0000259" key="4">
    <source>
        <dbReference type="PROSITE" id="PS50943"/>
    </source>
</evidence>
<evidence type="ECO:0000256" key="1">
    <source>
        <dbReference type="ARBA" id="ARBA00023125"/>
    </source>
</evidence>
<keyword evidence="3" id="KW-0472">Membrane</keyword>
<keyword evidence="3" id="KW-0812">Transmembrane</keyword>
<dbReference type="Gene3D" id="1.10.260.40">
    <property type="entry name" value="lambda repressor-like DNA-binding domains"/>
    <property type="match status" value="1"/>
</dbReference>
<dbReference type="RefSeq" id="WP_087058986.1">
    <property type="nucleotide sequence ID" value="NZ_FUKW01000103.1"/>
</dbReference>
<dbReference type="EMBL" id="FUKW01000103">
    <property type="protein sequence ID" value="SJN38182.1"/>
    <property type="molecule type" value="Genomic_DNA"/>
</dbReference>
<dbReference type="SUPFAM" id="SSF47413">
    <property type="entry name" value="lambda repressor-like DNA-binding domains"/>
    <property type="match status" value="1"/>
</dbReference>
<gene>
    <name evidence="5" type="ORF">FM115_07745</name>
</gene>
<dbReference type="Proteomes" id="UP000195611">
    <property type="component" value="Unassembled WGS sequence"/>
</dbReference>
<dbReference type="InterPro" id="IPR001387">
    <property type="entry name" value="Cro/C1-type_HTH"/>
</dbReference>
<feature type="region of interest" description="Disordered" evidence="2">
    <location>
        <begin position="77"/>
        <end position="99"/>
    </location>
</feature>
<reference evidence="5 6" key="1">
    <citation type="submission" date="2017-02" db="EMBL/GenBank/DDBJ databases">
        <authorList>
            <person name="Peterson S.W."/>
        </authorList>
    </citation>
    <scope>NUCLEOTIDE SEQUENCE [LARGE SCALE GENOMIC DNA]</scope>
    <source>
        <strain evidence="5 6">42ea</strain>
    </source>
</reference>
<evidence type="ECO:0000313" key="5">
    <source>
        <dbReference type="EMBL" id="SJN38182.1"/>
    </source>
</evidence>
<dbReference type="GO" id="GO:0003677">
    <property type="term" value="F:DNA binding"/>
    <property type="evidence" value="ECO:0007669"/>
    <property type="project" value="UniProtKB-KW"/>
</dbReference>
<dbReference type="SMART" id="SM00530">
    <property type="entry name" value="HTH_XRE"/>
    <property type="match status" value="1"/>
</dbReference>
<evidence type="ECO:0000313" key="6">
    <source>
        <dbReference type="Proteomes" id="UP000195611"/>
    </source>
</evidence>
<dbReference type="CDD" id="cd00093">
    <property type="entry name" value="HTH_XRE"/>
    <property type="match status" value="1"/>
</dbReference>
<evidence type="ECO:0000256" key="3">
    <source>
        <dbReference type="SAM" id="Phobius"/>
    </source>
</evidence>
<organism evidence="5 6">
    <name type="scientific">Marinilactibacillus psychrotolerans 42ea</name>
    <dbReference type="NCBI Taxonomy" id="1255609"/>
    <lineage>
        <taxon>Bacteria</taxon>
        <taxon>Bacillati</taxon>
        <taxon>Bacillota</taxon>
        <taxon>Bacilli</taxon>
        <taxon>Lactobacillales</taxon>
        <taxon>Carnobacteriaceae</taxon>
        <taxon>Marinilactibacillus</taxon>
    </lineage>
</organism>
<dbReference type="PROSITE" id="PS50943">
    <property type="entry name" value="HTH_CROC1"/>
    <property type="match status" value="1"/>
</dbReference>
<dbReference type="PANTHER" id="PTHR46558:SF15">
    <property type="entry name" value="HELIX-TURN-HELIX DOMAIN PROTEIN"/>
    <property type="match status" value="1"/>
</dbReference>
<dbReference type="PANTHER" id="PTHR46558">
    <property type="entry name" value="TRACRIPTIONAL REGULATORY PROTEIN-RELATED-RELATED"/>
    <property type="match status" value="1"/>
</dbReference>
<name>A0A1R4K1V2_9LACT</name>